<reference evidence="6" key="1">
    <citation type="journal article" date="2002" name="Science">
        <title>The draft genome of Ciona intestinalis: insights into chordate and vertebrate origins.</title>
        <authorList>
            <person name="Dehal P."/>
            <person name="Satou Y."/>
            <person name="Campbell R.K."/>
            <person name="Chapman J."/>
            <person name="Degnan B."/>
            <person name="De Tomaso A."/>
            <person name="Davidson B."/>
            <person name="Di Gregorio A."/>
            <person name="Gelpke M."/>
            <person name="Goodstein D.M."/>
            <person name="Harafuji N."/>
            <person name="Hastings K.E."/>
            <person name="Ho I."/>
            <person name="Hotta K."/>
            <person name="Huang W."/>
            <person name="Kawashima T."/>
            <person name="Lemaire P."/>
            <person name="Martinez D."/>
            <person name="Meinertzhagen I.A."/>
            <person name="Necula S."/>
            <person name="Nonaka M."/>
            <person name="Putnam N."/>
            <person name="Rash S."/>
            <person name="Saiga H."/>
            <person name="Satake M."/>
            <person name="Terry A."/>
            <person name="Yamada L."/>
            <person name="Wang H.G."/>
            <person name="Awazu S."/>
            <person name="Azumi K."/>
            <person name="Boore J."/>
            <person name="Branno M."/>
            <person name="Chin-Bow S."/>
            <person name="DeSantis R."/>
            <person name="Doyle S."/>
            <person name="Francino P."/>
            <person name="Keys D.N."/>
            <person name="Haga S."/>
            <person name="Hayashi H."/>
            <person name="Hino K."/>
            <person name="Imai K.S."/>
            <person name="Inaba K."/>
            <person name="Kano S."/>
            <person name="Kobayashi K."/>
            <person name="Kobayashi M."/>
            <person name="Lee B.I."/>
            <person name="Makabe K.W."/>
            <person name="Manohar C."/>
            <person name="Matassi G."/>
            <person name="Medina M."/>
            <person name="Mochizuki Y."/>
            <person name="Mount S."/>
            <person name="Morishita T."/>
            <person name="Miura S."/>
            <person name="Nakayama A."/>
            <person name="Nishizaka S."/>
            <person name="Nomoto H."/>
            <person name="Ohta F."/>
            <person name="Oishi K."/>
            <person name="Rigoutsos I."/>
            <person name="Sano M."/>
            <person name="Sasaki A."/>
            <person name="Sasakura Y."/>
            <person name="Shoguchi E."/>
            <person name="Shin-i T."/>
            <person name="Spagnuolo A."/>
            <person name="Stainier D."/>
            <person name="Suzuki M.M."/>
            <person name="Tassy O."/>
            <person name="Takatori N."/>
            <person name="Tokuoka M."/>
            <person name="Yagi K."/>
            <person name="Yoshizaki F."/>
            <person name="Wada S."/>
            <person name="Zhang C."/>
            <person name="Hyatt P.D."/>
            <person name="Larimer F."/>
            <person name="Detter C."/>
            <person name="Doggett N."/>
            <person name="Glavina T."/>
            <person name="Hawkins T."/>
            <person name="Richardson P."/>
            <person name="Lucas S."/>
            <person name="Kohara Y."/>
            <person name="Levine M."/>
            <person name="Satoh N."/>
            <person name="Rokhsar D.S."/>
        </authorList>
    </citation>
    <scope>NUCLEOTIDE SEQUENCE [LARGE SCALE GENOMIC DNA]</scope>
</reference>
<evidence type="ECO:0000256" key="2">
    <source>
        <dbReference type="RuleBase" id="RU000411"/>
    </source>
</evidence>
<dbReference type="PROSITE" id="PS00284">
    <property type="entry name" value="SERPIN"/>
    <property type="match status" value="1"/>
</dbReference>
<dbReference type="Proteomes" id="UP000008144">
    <property type="component" value="Unassembled WGS sequence"/>
</dbReference>
<dbReference type="Pfam" id="PF00079">
    <property type="entry name" value="Serpin"/>
    <property type="match status" value="1"/>
</dbReference>
<dbReference type="PANTHER" id="PTHR11461">
    <property type="entry name" value="SERINE PROTEASE INHIBITOR, SERPIN"/>
    <property type="match status" value="1"/>
</dbReference>
<dbReference type="Gene3D" id="3.30.497.10">
    <property type="entry name" value="Antithrombin, subunit I, domain 2"/>
    <property type="match status" value="1"/>
</dbReference>
<dbReference type="InParanoid" id="F6PW14"/>
<name>F6PW14_CIOIN</name>
<comment type="similarity">
    <text evidence="1 2">Belongs to the serpin family.</text>
</comment>
<protein>
    <recommendedName>
        <fullName evidence="4">Serpin domain-containing protein</fullName>
    </recommendedName>
</protein>
<evidence type="ECO:0000256" key="1">
    <source>
        <dbReference type="ARBA" id="ARBA00009500"/>
    </source>
</evidence>
<dbReference type="PANTHER" id="PTHR11461:SF211">
    <property type="entry name" value="GH10112P-RELATED"/>
    <property type="match status" value="1"/>
</dbReference>
<dbReference type="GO" id="GO:0005615">
    <property type="term" value="C:extracellular space"/>
    <property type="evidence" value="ECO:0000318"/>
    <property type="project" value="GO_Central"/>
</dbReference>
<evidence type="ECO:0000313" key="5">
    <source>
        <dbReference type="Ensembl" id="ENSCINP00000001388.3"/>
    </source>
</evidence>
<dbReference type="SUPFAM" id="SSF56574">
    <property type="entry name" value="Serpins"/>
    <property type="match status" value="1"/>
</dbReference>
<dbReference type="HOGENOM" id="CLU_023330_0_2_1"/>
<reference evidence="5" key="2">
    <citation type="submission" date="2025-08" db="UniProtKB">
        <authorList>
            <consortium name="Ensembl"/>
        </authorList>
    </citation>
    <scope>IDENTIFICATION</scope>
</reference>
<feature type="signal peptide" evidence="3">
    <location>
        <begin position="1"/>
        <end position="19"/>
    </location>
</feature>
<keyword evidence="3" id="KW-0732">Signal</keyword>
<feature type="domain" description="Serpin" evidence="4">
    <location>
        <begin position="40"/>
        <end position="414"/>
    </location>
</feature>
<dbReference type="CDD" id="cd00172">
    <property type="entry name" value="serpin"/>
    <property type="match status" value="1"/>
</dbReference>
<evidence type="ECO:0000259" key="4">
    <source>
        <dbReference type="SMART" id="SM00093"/>
    </source>
</evidence>
<dbReference type="SMART" id="SM00093">
    <property type="entry name" value="SERPIN"/>
    <property type="match status" value="1"/>
</dbReference>
<dbReference type="Ensembl" id="ENSCINT00000001388.3">
    <property type="protein sequence ID" value="ENSCINP00000001388.3"/>
    <property type="gene ID" value="ENSCING00000000760.3"/>
</dbReference>
<dbReference type="InterPro" id="IPR023796">
    <property type="entry name" value="Serpin_dom"/>
</dbReference>
<evidence type="ECO:0000313" key="6">
    <source>
        <dbReference type="Proteomes" id="UP000008144"/>
    </source>
</evidence>
<dbReference type="GO" id="GO:0004867">
    <property type="term" value="F:serine-type endopeptidase inhibitor activity"/>
    <property type="evidence" value="ECO:0000318"/>
    <property type="project" value="GO_Central"/>
</dbReference>
<dbReference type="InterPro" id="IPR042185">
    <property type="entry name" value="Serpin_sf_2"/>
</dbReference>
<dbReference type="InterPro" id="IPR023795">
    <property type="entry name" value="Serpin_CS"/>
</dbReference>
<organism evidence="5 6">
    <name type="scientific">Ciona intestinalis</name>
    <name type="common">Transparent sea squirt</name>
    <name type="synonym">Ascidia intestinalis</name>
    <dbReference type="NCBI Taxonomy" id="7719"/>
    <lineage>
        <taxon>Eukaryota</taxon>
        <taxon>Metazoa</taxon>
        <taxon>Chordata</taxon>
        <taxon>Tunicata</taxon>
        <taxon>Ascidiacea</taxon>
        <taxon>Phlebobranchia</taxon>
        <taxon>Cionidae</taxon>
        <taxon>Ciona</taxon>
    </lineage>
</organism>
<dbReference type="InterPro" id="IPR000215">
    <property type="entry name" value="Serpin_fam"/>
</dbReference>
<sequence length="416" mass="48014">MRFIFLCFVLLVSAGFNEAKRTRVISKWRLTAIANKLFAHRLFMEVARTTPEQENFFISPYAVSAGLSMTLYGAHSTTAREIMDTLGYTQLSTKRKSVIHYVFTRFYTHCKMLHQVHQKDHGFELTSVNRMFGESRNIFVPSYVKGVEHFYGAKLKKVPFRRNPERARQEINTWVEEVTNGTIREALPPNSVTAETLLVLMSTLYFKGLWEKPFEINLRSTFYTTNNEQYQTDFVQQTMFALHSFSEQFQAHIVELPFKTSSSRYKMVMQLILPESRGADNLNLIEDQFDEENFDFATEDQENISVTIRLPKFRLEYETDLKETLYNMGIQSLFSRGEADLSGISTNGDLSLGSAHHKTFIQVDESGTTAGASYAQGGFRSVSDLDLVFNHPFIVIIREKYTQMPMFMGRVARPMY</sequence>
<dbReference type="InterPro" id="IPR042178">
    <property type="entry name" value="Serpin_sf_1"/>
</dbReference>
<dbReference type="InterPro" id="IPR036186">
    <property type="entry name" value="Serpin_sf"/>
</dbReference>
<dbReference type="Gene3D" id="2.30.39.10">
    <property type="entry name" value="Alpha-1-antitrypsin, domain 1"/>
    <property type="match status" value="1"/>
</dbReference>
<keyword evidence="6" id="KW-1185">Reference proteome</keyword>
<reference evidence="5" key="3">
    <citation type="submission" date="2025-09" db="UniProtKB">
        <authorList>
            <consortium name="Ensembl"/>
        </authorList>
    </citation>
    <scope>IDENTIFICATION</scope>
</reference>
<dbReference type="AlphaFoldDB" id="F6PW14"/>
<dbReference type="GeneTree" id="ENSGT00940000163730"/>
<evidence type="ECO:0000256" key="3">
    <source>
        <dbReference type="SAM" id="SignalP"/>
    </source>
</evidence>
<feature type="chain" id="PRO_5003344349" description="Serpin domain-containing protein" evidence="3">
    <location>
        <begin position="20"/>
        <end position="416"/>
    </location>
</feature>
<accession>F6PW14</accession>
<dbReference type="OMA" id="PFIVIIR"/>
<proteinExistence type="inferred from homology"/>